<evidence type="ECO:0000256" key="5">
    <source>
        <dbReference type="ARBA" id="ARBA00023157"/>
    </source>
</evidence>
<keyword evidence="4 6" id="KW-0732">Signal</keyword>
<proteinExistence type="inferred from homology"/>
<comment type="similarity">
    <text evidence="2">Belongs to the DEFL family.</text>
</comment>
<dbReference type="GeneID" id="104718818"/>
<evidence type="ECO:0000256" key="3">
    <source>
        <dbReference type="ARBA" id="ARBA00022525"/>
    </source>
</evidence>
<evidence type="ECO:0000256" key="1">
    <source>
        <dbReference type="ARBA" id="ARBA00004613"/>
    </source>
</evidence>
<dbReference type="RefSeq" id="XP_010434924.1">
    <property type="nucleotide sequence ID" value="XM_010436622.2"/>
</dbReference>
<keyword evidence="5" id="KW-1015">Disulfide bond</keyword>
<gene>
    <name evidence="8" type="primary">LOC104718818</name>
</gene>
<dbReference type="Pfam" id="PF06876">
    <property type="entry name" value="SCRL"/>
    <property type="match status" value="1"/>
</dbReference>
<evidence type="ECO:0000256" key="6">
    <source>
        <dbReference type="SAM" id="SignalP"/>
    </source>
</evidence>
<reference evidence="7" key="1">
    <citation type="journal article" date="2014" name="Nat. Commun.">
        <title>The emerging biofuel crop Camelina sativa retains a highly undifferentiated hexaploid genome structure.</title>
        <authorList>
            <person name="Kagale S."/>
            <person name="Koh C."/>
            <person name="Nixon J."/>
            <person name="Bollina V."/>
            <person name="Clarke W.E."/>
            <person name="Tuteja R."/>
            <person name="Spillane C."/>
            <person name="Robinson S.J."/>
            <person name="Links M.G."/>
            <person name="Clarke C."/>
            <person name="Higgins E.E."/>
            <person name="Huebert T."/>
            <person name="Sharpe A.G."/>
            <person name="Parkin I.A."/>
        </authorList>
    </citation>
    <scope>NUCLEOTIDE SEQUENCE [LARGE SCALE GENOMIC DNA]</scope>
    <source>
        <strain evidence="7">cv. DH55</strain>
    </source>
</reference>
<sequence>MKVAAIFLVPCVLFSLLPNHSSQDVSIFPPMKEPVYRRSKQVFNGSCTDRGSPRITCFLDFLGARSASEMPKNCTCTPLPKNKRLCECEVVQRW</sequence>
<keyword evidence="3" id="KW-0964">Secreted</keyword>
<evidence type="ECO:0000256" key="4">
    <source>
        <dbReference type="ARBA" id="ARBA00022729"/>
    </source>
</evidence>
<dbReference type="PANTHER" id="PTHR34450">
    <property type="entry name" value="DEFENSIN-LIKE PROTEIN 245-RELATED"/>
    <property type="match status" value="1"/>
</dbReference>
<evidence type="ECO:0000313" key="7">
    <source>
        <dbReference type="Proteomes" id="UP000694864"/>
    </source>
</evidence>
<keyword evidence="7" id="KW-1185">Reference proteome</keyword>
<comment type="subcellular location">
    <subcellularLocation>
        <location evidence="1">Secreted</location>
    </subcellularLocation>
</comment>
<reference evidence="8" key="2">
    <citation type="submission" date="2025-08" db="UniProtKB">
        <authorList>
            <consortium name="RefSeq"/>
        </authorList>
    </citation>
    <scope>IDENTIFICATION</scope>
    <source>
        <tissue evidence="8">Leaf</tissue>
    </source>
</reference>
<dbReference type="PANTHER" id="PTHR34450:SF9">
    <property type="entry name" value="DEFENSIN-LIKE PROTEIN 242-RELATED"/>
    <property type="match status" value="1"/>
</dbReference>
<accession>A0ABM0U2N7</accession>
<evidence type="ECO:0000256" key="2">
    <source>
        <dbReference type="ARBA" id="ARBA00006722"/>
    </source>
</evidence>
<evidence type="ECO:0000313" key="8">
    <source>
        <dbReference type="RefSeq" id="XP_010434924.1"/>
    </source>
</evidence>
<dbReference type="Proteomes" id="UP000694864">
    <property type="component" value="Chromosome 10"/>
</dbReference>
<protein>
    <submittedName>
        <fullName evidence="8">Defensin-like protein 242</fullName>
    </submittedName>
</protein>
<organism evidence="7 8">
    <name type="scientific">Camelina sativa</name>
    <name type="common">False flax</name>
    <name type="synonym">Myagrum sativum</name>
    <dbReference type="NCBI Taxonomy" id="90675"/>
    <lineage>
        <taxon>Eukaryota</taxon>
        <taxon>Viridiplantae</taxon>
        <taxon>Streptophyta</taxon>
        <taxon>Embryophyta</taxon>
        <taxon>Tracheophyta</taxon>
        <taxon>Spermatophyta</taxon>
        <taxon>Magnoliopsida</taxon>
        <taxon>eudicotyledons</taxon>
        <taxon>Gunneridae</taxon>
        <taxon>Pentapetalae</taxon>
        <taxon>rosids</taxon>
        <taxon>malvids</taxon>
        <taxon>Brassicales</taxon>
        <taxon>Brassicaceae</taxon>
        <taxon>Camelineae</taxon>
        <taxon>Camelina</taxon>
    </lineage>
</organism>
<name>A0ABM0U2N7_CAMSA</name>
<dbReference type="InterPro" id="IPR010682">
    <property type="entry name" value="SCRL"/>
</dbReference>
<feature type="chain" id="PRO_5046332201" evidence="6">
    <location>
        <begin position="23"/>
        <end position="94"/>
    </location>
</feature>
<feature type="signal peptide" evidence="6">
    <location>
        <begin position="1"/>
        <end position="22"/>
    </location>
</feature>